<evidence type="ECO:0000256" key="7">
    <source>
        <dbReference type="ARBA" id="ARBA00023014"/>
    </source>
</evidence>
<feature type="domain" description="DNA primase large subunit C-terminal" evidence="8">
    <location>
        <begin position="210"/>
        <end position="288"/>
    </location>
</feature>
<dbReference type="AlphaFoldDB" id="A0A0K0FEL7"/>
<dbReference type="GO" id="GO:0005658">
    <property type="term" value="C:alpha DNA polymerase:primase complex"/>
    <property type="evidence" value="ECO:0007669"/>
    <property type="project" value="TreeGrafter"/>
</dbReference>
<dbReference type="PANTHER" id="PTHR10537:SF3">
    <property type="entry name" value="DNA PRIMASE LARGE SUBUNIT"/>
    <property type="match status" value="1"/>
</dbReference>
<feature type="domain" description="DNA primase large subunit C-terminal" evidence="8">
    <location>
        <begin position="293"/>
        <end position="350"/>
    </location>
</feature>
<reference evidence="9" key="1">
    <citation type="submission" date="2014-07" db="EMBL/GenBank/DDBJ databases">
        <authorList>
            <person name="Martin A.A"/>
            <person name="De Silva N."/>
        </authorList>
    </citation>
    <scope>NUCLEOTIDE SEQUENCE</scope>
</reference>
<dbReference type="InterPro" id="IPR007238">
    <property type="entry name" value="DNA_primase_lsu_euk/arc"/>
</dbReference>
<evidence type="ECO:0000256" key="2">
    <source>
        <dbReference type="ARBA" id="ARBA00022485"/>
    </source>
</evidence>
<reference evidence="10" key="2">
    <citation type="submission" date="2015-08" db="UniProtKB">
        <authorList>
            <consortium name="WormBaseParasite"/>
        </authorList>
    </citation>
    <scope>IDENTIFICATION</scope>
</reference>
<dbReference type="GO" id="GO:0046872">
    <property type="term" value="F:metal ion binding"/>
    <property type="evidence" value="ECO:0007669"/>
    <property type="project" value="UniProtKB-KW"/>
</dbReference>
<dbReference type="GO" id="GO:0051539">
    <property type="term" value="F:4 iron, 4 sulfur cluster binding"/>
    <property type="evidence" value="ECO:0007669"/>
    <property type="project" value="UniProtKB-KW"/>
</dbReference>
<evidence type="ECO:0000256" key="5">
    <source>
        <dbReference type="ARBA" id="ARBA00022723"/>
    </source>
</evidence>
<proteinExistence type="predicted"/>
<keyword evidence="5" id="KW-0479">Metal-binding</keyword>
<keyword evidence="3" id="KW-0639">Primosome</keyword>
<dbReference type="Proteomes" id="UP000035680">
    <property type="component" value="Unassembled WGS sequence"/>
</dbReference>
<evidence type="ECO:0000259" key="8">
    <source>
        <dbReference type="Pfam" id="PF04104"/>
    </source>
</evidence>
<dbReference type="WBParaSite" id="SVE_0730200.1">
    <property type="protein sequence ID" value="SVE_0730200.1"/>
    <property type="gene ID" value="SVE_0730200"/>
</dbReference>
<keyword evidence="9" id="KW-1185">Reference proteome</keyword>
<dbReference type="GO" id="GO:0006269">
    <property type="term" value="P:DNA replication, synthesis of primer"/>
    <property type="evidence" value="ECO:0007669"/>
    <property type="project" value="UniProtKB-KW"/>
</dbReference>
<evidence type="ECO:0000313" key="10">
    <source>
        <dbReference type="WBParaSite" id="SVE_0730200.1"/>
    </source>
</evidence>
<evidence type="ECO:0000256" key="6">
    <source>
        <dbReference type="ARBA" id="ARBA00023004"/>
    </source>
</evidence>
<keyword evidence="2" id="KW-0004">4Fe-4S</keyword>
<dbReference type="STRING" id="75913.A0A0K0FEL7"/>
<evidence type="ECO:0000256" key="3">
    <source>
        <dbReference type="ARBA" id="ARBA00022515"/>
    </source>
</evidence>
<keyword evidence="6" id="KW-0408">Iron</keyword>
<evidence type="ECO:0000313" key="9">
    <source>
        <dbReference type="Proteomes" id="UP000035680"/>
    </source>
</evidence>
<comment type="cofactor">
    <cofactor evidence="1">
        <name>[4Fe-4S] cluster</name>
        <dbReference type="ChEBI" id="CHEBI:49883"/>
    </cofactor>
</comment>
<keyword evidence="4" id="KW-0235">DNA replication</keyword>
<dbReference type="Gene3D" id="1.20.930.80">
    <property type="match status" value="1"/>
</dbReference>
<evidence type="ECO:0000256" key="4">
    <source>
        <dbReference type="ARBA" id="ARBA00022705"/>
    </source>
</evidence>
<dbReference type="PANTHER" id="PTHR10537">
    <property type="entry name" value="DNA PRIMASE LARGE SUBUNIT"/>
    <property type="match status" value="1"/>
</dbReference>
<organism evidence="9 10">
    <name type="scientific">Strongyloides venezuelensis</name>
    <name type="common">Threadworm</name>
    <dbReference type="NCBI Taxonomy" id="75913"/>
    <lineage>
        <taxon>Eukaryota</taxon>
        <taxon>Metazoa</taxon>
        <taxon>Ecdysozoa</taxon>
        <taxon>Nematoda</taxon>
        <taxon>Chromadorea</taxon>
        <taxon>Rhabditida</taxon>
        <taxon>Tylenchina</taxon>
        <taxon>Panagrolaimomorpha</taxon>
        <taxon>Strongyloidoidea</taxon>
        <taxon>Strongyloididae</taxon>
        <taxon>Strongyloides</taxon>
    </lineage>
</organism>
<sequence length="364" mass="42998">MYKKPIIGQITFFDVKNLSWKRLKVLQKVEEISEGYAKIFCRDTEKGRWFVDQEHELFMYRFSKLSKADVELFFKLNDIKCEKVSTDELNQLINSISAASKRKETDIRKTDYYKVNFLDVIDLVKGRKAFISSGIAYINFNYFEDIISMKFKEKIPAFMVRQDRMLSFLQEEERLIPLLKKVTNDSFAGKVYNGNNNQSNENITPMSINQLCKNHFPPWMRNIHSNFKIYGHLKHGARLQYTPSLRRISTSLDNTLSFFRYAFGRTVDFDRFNKQYAYKIEHIFRKKGIIERSLTHLLTTMGISIEQINKIHEQVKNNRFGYACSRIFEFSHKMKENSINELIVHPNRYFEMSCKLKASSKGGS</sequence>
<evidence type="ECO:0000256" key="1">
    <source>
        <dbReference type="ARBA" id="ARBA00001966"/>
    </source>
</evidence>
<dbReference type="GO" id="GO:0006270">
    <property type="term" value="P:DNA replication initiation"/>
    <property type="evidence" value="ECO:0007669"/>
    <property type="project" value="TreeGrafter"/>
</dbReference>
<dbReference type="Pfam" id="PF04104">
    <property type="entry name" value="DNA_primase_lrg"/>
    <property type="match status" value="2"/>
</dbReference>
<name>A0A0K0FEL7_STRVS</name>
<accession>A0A0K0FEL7</accession>
<keyword evidence="7" id="KW-0411">Iron-sulfur</keyword>
<protein>
    <submittedName>
        <fullName evidence="10">DNA primase large subunit (inferred by orthology to a D. melanogaster protein)</fullName>
    </submittedName>
</protein>
<dbReference type="Pfam" id="PF26466">
    <property type="entry name" value="DNA_primase_lrg_N"/>
    <property type="match status" value="1"/>
</dbReference>
<dbReference type="InterPro" id="IPR058560">
    <property type="entry name" value="DNA_primase_C"/>
</dbReference>